<dbReference type="AlphaFoldDB" id="A0A151RUJ1"/>
<dbReference type="Proteomes" id="UP000075243">
    <property type="component" value="Unassembled WGS sequence"/>
</dbReference>
<accession>A0A151RUJ1</accession>
<gene>
    <name evidence="1" type="ORF">KK1_032198</name>
</gene>
<dbReference type="Gramene" id="C.cajan_32442.t">
    <property type="protein sequence ID" value="C.cajan_32442.t.cds1"/>
    <property type="gene ID" value="C.cajan_32442"/>
</dbReference>
<reference evidence="1" key="1">
    <citation type="journal article" date="2012" name="Nat. Biotechnol.">
        <title>Draft genome sequence of pigeonpea (Cajanus cajan), an orphan legume crop of resource-poor farmers.</title>
        <authorList>
            <person name="Varshney R.K."/>
            <person name="Chen W."/>
            <person name="Li Y."/>
            <person name="Bharti A.K."/>
            <person name="Saxena R.K."/>
            <person name="Schlueter J.A."/>
            <person name="Donoghue M.T."/>
            <person name="Azam S."/>
            <person name="Fan G."/>
            <person name="Whaley A.M."/>
            <person name="Farmer A.D."/>
            <person name="Sheridan J."/>
            <person name="Iwata A."/>
            <person name="Tuteja R."/>
            <person name="Penmetsa R.V."/>
            <person name="Wu W."/>
            <person name="Upadhyaya H.D."/>
            <person name="Yang S.P."/>
            <person name="Shah T."/>
            <person name="Saxena K.B."/>
            <person name="Michael T."/>
            <person name="McCombie W.R."/>
            <person name="Yang B."/>
            <person name="Zhang G."/>
            <person name="Yang H."/>
            <person name="Wang J."/>
            <person name="Spillane C."/>
            <person name="Cook D.R."/>
            <person name="May G.D."/>
            <person name="Xu X."/>
            <person name="Jackson S.A."/>
        </authorList>
    </citation>
    <scope>NUCLEOTIDE SEQUENCE [LARGE SCALE GENOMIC DNA]</scope>
</reference>
<evidence type="ECO:0000313" key="1">
    <source>
        <dbReference type="EMBL" id="KYP46206.1"/>
    </source>
</evidence>
<dbReference type="EMBL" id="KQ483565">
    <property type="protein sequence ID" value="KYP46206.1"/>
    <property type="molecule type" value="Genomic_DNA"/>
</dbReference>
<keyword evidence="2" id="KW-1185">Reference proteome</keyword>
<evidence type="ECO:0008006" key="3">
    <source>
        <dbReference type="Google" id="ProtNLM"/>
    </source>
</evidence>
<proteinExistence type="predicted"/>
<sequence length="67" mass="7617">MTLNVMNGLGELVTINKTLIFLIPKVEISFLSSNFRPISLCSILYKIFLKTLANRLKIIFSNIVEET</sequence>
<organism evidence="1 2">
    <name type="scientific">Cajanus cajan</name>
    <name type="common">Pigeon pea</name>
    <name type="synonym">Cajanus indicus</name>
    <dbReference type="NCBI Taxonomy" id="3821"/>
    <lineage>
        <taxon>Eukaryota</taxon>
        <taxon>Viridiplantae</taxon>
        <taxon>Streptophyta</taxon>
        <taxon>Embryophyta</taxon>
        <taxon>Tracheophyta</taxon>
        <taxon>Spermatophyta</taxon>
        <taxon>Magnoliopsida</taxon>
        <taxon>eudicotyledons</taxon>
        <taxon>Gunneridae</taxon>
        <taxon>Pentapetalae</taxon>
        <taxon>rosids</taxon>
        <taxon>fabids</taxon>
        <taxon>Fabales</taxon>
        <taxon>Fabaceae</taxon>
        <taxon>Papilionoideae</taxon>
        <taxon>50 kb inversion clade</taxon>
        <taxon>NPAAA clade</taxon>
        <taxon>indigoferoid/millettioid clade</taxon>
        <taxon>Phaseoleae</taxon>
        <taxon>Cajanus</taxon>
    </lineage>
</organism>
<evidence type="ECO:0000313" key="2">
    <source>
        <dbReference type="Proteomes" id="UP000075243"/>
    </source>
</evidence>
<name>A0A151RUJ1_CAJCA</name>
<protein>
    <recommendedName>
        <fullName evidence="3">Reverse transcriptase domain-containing protein</fullName>
    </recommendedName>
</protein>